<dbReference type="GO" id="GO:0016020">
    <property type="term" value="C:membrane"/>
    <property type="evidence" value="ECO:0007669"/>
    <property type="project" value="UniProtKB-SubCell"/>
</dbReference>
<reference evidence="6" key="2">
    <citation type="submission" date="2025-08" db="UniProtKB">
        <authorList>
            <consortium name="RefSeq"/>
        </authorList>
    </citation>
    <scope>IDENTIFICATION</scope>
    <source>
        <tissue evidence="6">Leaf</tissue>
    </source>
</reference>
<accession>A0A6P5EZY1</accession>
<name>A0A6P5EZY1_ANACO</name>
<comment type="subcellular location">
    <subcellularLocation>
        <location evidence="1">Membrane</location>
        <topology evidence="1">Single-pass membrane protein</topology>
    </subcellularLocation>
</comment>
<evidence type="ECO:0000259" key="4">
    <source>
        <dbReference type="Pfam" id="PF13947"/>
    </source>
</evidence>
<dbReference type="OrthoDB" id="696169at2759"/>
<dbReference type="Proteomes" id="UP000515123">
    <property type="component" value="Linkage group 5"/>
</dbReference>
<feature type="chain" id="PRO_5028011231" evidence="3">
    <location>
        <begin position="27"/>
        <end position="237"/>
    </location>
</feature>
<dbReference type="PROSITE" id="PS51257">
    <property type="entry name" value="PROKAR_LIPOPROTEIN"/>
    <property type="match status" value="1"/>
</dbReference>
<dbReference type="GeneID" id="109710720"/>
<keyword evidence="2 3" id="KW-0732">Signal</keyword>
<evidence type="ECO:0000313" key="6">
    <source>
        <dbReference type="RefSeq" id="XP_020089047.1"/>
    </source>
</evidence>
<dbReference type="RefSeq" id="XP_020089047.1">
    <property type="nucleotide sequence ID" value="XM_020233458.1"/>
</dbReference>
<dbReference type="PANTHER" id="PTHR33138:SF59">
    <property type="entry name" value="LEAF RUST 10 DISEASE-RESISTANCE LOCUS RECEPTOR-LIKE PROTEIN KINASE-LIKE 1.2"/>
    <property type="match status" value="1"/>
</dbReference>
<protein>
    <submittedName>
        <fullName evidence="6">Uncharacterized protein LOC109710720</fullName>
    </submittedName>
</protein>
<dbReference type="InterPro" id="IPR025287">
    <property type="entry name" value="WAK_GUB"/>
</dbReference>
<organism evidence="5 6">
    <name type="scientific">Ananas comosus</name>
    <name type="common">Pineapple</name>
    <name type="synonym">Ananas ananas</name>
    <dbReference type="NCBI Taxonomy" id="4615"/>
    <lineage>
        <taxon>Eukaryota</taxon>
        <taxon>Viridiplantae</taxon>
        <taxon>Streptophyta</taxon>
        <taxon>Embryophyta</taxon>
        <taxon>Tracheophyta</taxon>
        <taxon>Spermatophyta</taxon>
        <taxon>Magnoliopsida</taxon>
        <taxon>Liliopsida</taxon>
        <taxon>Poales</taxon>
        <taxon>Bromeliaceae</taxon>
        <taxon>Bromelioideae</taxon>
        <taxon>Ananas</taxon>
    </lineage>
</organism>
<dbReference type="AlphaFoldDB" id="A0A6P5EZY1"/>
<feature type="signal peptide" evidence="3">
    <location>
        <begin position="1"/>
        <end position="26"/>
    </location>
</feature>
<proteinExistence type="predicted"/>
<dbReference type="Pfam" id="PF13947">
    <property type="entry name" value="GUB_WAK_bind"/>
    <property type="match status" value="1"/>
</dbReference>
<gene>
    <name evidence="6" type="primary">LOC109710720</name>
</gene>
<sequence length="237" mass="25813">MRLNSCFMILCLLLLLLLTCVNHVGCSPSSSSSCGSLDNISSPFRLASETPTGGSPSYEILCDGGKPMLELGSAKYYVTNISYTNQTISVVDPVFVGDDRYCHLRIPSPPPGFSDLYLNVGENWALFVNCTRPIRNGRHRRVPCLSSNSTFVYVVVQNYAFTVNLIGASCGFLASVPVVGDVVGNSTATDIFELLKEGFVLSWAVGPRPQEQAQPTPSATFHGCLKEAKRYELRTRV</sequence>
<evidence type="ECO:0000256" key="3">
    <source>
        <dbReference type="SAM" id="SignalP"/>
    </source>
</evidence>
<dbReference type="GO" id="GO:0030247">
    <property type="term" value="F:polysaccharide binding"/>
    <property type="evidence" value="ECO:0007669"/>
    <property type="project" value="InterPro"/>
</dbReference>
<reference evidence="5" key="1">
    <citation type="journal article" date="2015" name="Nat. Genet.">
        <title>The pineapple genome and the evolution of CAM photosynthesis.</title>
        <authorList>
            <person name="Ming R."/>
            <person name="VanBuren R."/>
            <person name="Wai C.M."/>
            <person name="Tang H."/>
            <person name="Schatz M.C."/>
            <person name="Bowers J.E."/>
            <person name="Lyons E."/>
            <person name="Wang M.L."/>
            <person name="Chen J."/>
            <person name="Biggers E."/>
            <person name="Zhang J."/>
            <person name="Huang L."/>
            <person name="Zhang L."/>
            <person name="Miao W."/>
            <person name="Zhang J."/>
            <person name="Ye Z."/>
            <person name="Miao C."/>
            <person name="Lin Z."/>
            <person name="Wang H."/>
            <person name="Zhou H."/>
            <person name="Yim W.C."/>
            <person name="Priest H.D."/>
            <person name="Zheng C."/>
            <person name="Woodhouse M."/>
            <person name="Edger P.P."/>
            <person name="Guyot R."/>
            <person name="Guo H.B."/>
            <person name="Guo H."/>
            <person name="Zheng G."/>
            <person name="Singh R."/>
            <person name="Sharma A."/>
            <person name="Min X."/>
            <person name="Zheng Y."/>
            <person name="Lee H."/>
            <person name="Gurtowski J."/>
            <person name="Sedlazeck F.J."/>
            <person name="Harkess A."/>
            <person name="McKain M.R."/>
            <person name="Liao Z."/>
            <person name="Fang J."/>
            <person name="Liu J."/>
            <person name="Zhang X."/>
            <person name="Zhang Q."/>
            <person name="Hu W."/>
            <person name="Qin Y."/>
            <person name="Wang K."/>
            <person name="Chen L.Y."/>
            <person name="Shirley N."/>
            <person name="Lin Y.R."/>
            <person name="Liu L.Y."/>
            <person name="Hernandez A.G."/>
            <person name="Wright C.L."/>
            <person name="Bulone V."/>
            <person name="Tuskan G.A."/>
            <person name="Heath K."/>
            <person name="Zee F."/>
            <person name="Moore P.H."/>
            <person name="Sunkar R."/>
            <person name="Leebens-Mack J.H."/>
            <person name="Mockler T."/>
            <person name="Bennetzen J.L."/>
            <person name="Freeling M."/>
            <person name="Sankoff D."/>
            <person name="Paterson A.H."/>
            <person name="Zhu X."/>
            <person name="Yang X."/>
            <person name="Smith J.A."/>
            <person name="Cushman J.C."/>
            <person name="Paull R.E."/>
            <person name="Yu Q."/>
        </authorList>
    </citation>
    <scope>NUCLEOTIDE SEQUENCE [LARGE SCALE GENOMIC DNA]</scope>
    <source>
        <strain evidence="5">cv. F153</strain>
    </source>
</reference>
<feature type="domain" description="Wall-associated receptor kinase galacturonan-binding" evidence="4">
    <location>
        <begin position="28"/>
        <end position="92"/>
    </location>
</feature>
<keyword evidence="5" id="KW-1185">Reference proteome</keyword>
<evidence type="ECO:0000256" key="2">
    <source>
        <dbReference type="ARBA" id="ARBA00022729"/>
    </source>
</evidence>
<evidence type="ECO:0000313" key="5">
    <source>
        <dbReference type="Proteomes" id="UP000515123"/>
    </source>
</evidence>
<dbReference type="PANTHER" id="PTHR33138">
    <property type="entry name" value="OS01G0690200 PROTEIN"/>
    <property type="match status" value="1"/>
</dbReference>
<evidence type="ECO:0000256" key="1">
    <source>
        <dbReference type="ARBA" id="ARBA00004167"/>
    </source>
</evidence>